<dbReference type="InterPro" id="IPR039261">
    <property type="entry name" value="FNR_nucleotide-bd"/>
</dbReference>
<evidence type="ECO:0000259" key="2">
    <source>
        <dbReference type="PROSITE" id="PS51384"/>
    </source>
</evidence>
<dbReference type="InterPro" id="IPR017938">
    <property type="entry name" value="Riboflavin_synthase-like_b-brl"/>
</dbReference>
<protein>
    <submittedName>
        <fullName evidence="3">Siderophore-interacting protein</fullName>
    </submittedName>
</protein>
<dbReference type="Gene3D" id="3.40.50.80">
    <property type="entry name" value="Nucleotide-binding domain of ferredoxin-NADP reductase (FNR) module"/>
    <property type="match status" value="1"/>
</dbReference>
<dbReference type="InterPro" id="IPR017927">
    <property type="entry name" value="FAD-bd_FR_type"/>
</dbReference>
<sequence length="280" mass="30827">MSDNPSAILLPPALHETYRVRYPLKIRRLTVARTTYLTPTMIRVTVTGDDLEGFESRSHDDHVKLFFARPGEDEPSLPTFGPNGPVFAEGAEKPIARDYTPRRYDAASGELDLDFAVHEAGPATAWAIAAVEGSTLHVAGPRGSMIVPDDFDWYLLVGDDTALPAIARRLEELRPEARVTVIIEVGTPADEIALASRATVDIRWLYREDVAPGEGTLLDGAVAAFLRPEGEGFAWVACESDTAKRLRKILVDDLGLPKQRVKAAGYWKRGLVSFHENHND</sequence>
<dbReference type="RefSeq" id="WP_266343027.1">
    <property type="nucleotide sequence ID" value="NZ_JAPKNH010000002.1"/>
</dbReference>
<proteinExistence type="inferred from homology"/>
<dbReference type="InterPro" id="IPR039374">
    <property type="entry name" value="SIP_fam"/>
</dbReference>
<gene>
    <name evidence="3" type="ORF">ACFPP9_04480</name>
</gene>
<name>A0ABW0PSH8_9HYPH</name>
<evidence type="ECO:0000256" key="1">
    <source>
        <dbReference type="ARBA" id="ARBA00035644"/>
    </source>
</evidence>
<comment type="similarity">
    <text evidence="1">Belongs to the SIP oxidoreductase family.</text>
</comment>
<keyword evidence="4" id="KW-1185">Reference proteome</keyword>
<dbReference type="InterPro" id="IPR007037">
    <property type="entry name" value="SIP_rossman_dom"/>
</dbReference>
<dbReference type="InterPro" id="IPR013113">
    <property type="entry name" value="SIP_FAD-bd"/>
</dbReference>
<feature type="domain" description="FAD-binding FR-type" evidence="2">
    <location>
        <begin position="24"/>
        <end position="148"/>
    </location>
</feature>
<dbReference type="SUPFAM" id="SSF63380">
    <property type="entry name" value="Riboflavin synthase domain-like"/>
    <property type="match status" value="1"/>
</dbReference>
<accession>A0ABW0PSH8</accession>
<dbReference type="PANTHER" id="PTHR30157">
    <property type="entry name" value="FERRIC REDUCTASE, NADPH-DEPENDENT"/>
    <property type="match status" value="1"/>
</dbReference>
<dbReference type="CDD" id="cd06193">
    <property type="entry name" value="siderophore_interacting"/>
    <property type="match status" value="1"/>
</dbReference>
<comment type="caution">
    <text evidence="3">The sequence shown here is derived from an EMBL/GenBank/DDBJ whole genome shotgun (WGS) entry which is preliminary data.</text>
</comment>
<dbReference type="Proteomes" id="UP001596150">
    <property type="component" value="Unassembled WGS sequence"/>
</dbReference>
<evidence type="ECO:0000313" key="3">
    <source>
        <dbReference type="EMBL" id="MFC5515018.1"/>
    </source>
</evidence>
<dbReference type="Gene3D" id="2.40.30.10">
    <property type="entry name" value="Translation factors"/>
    <property type="match status" value="1"/>
</dbReference>
<dbReference type="PANTHER" id="PTHR30157:SF0">
    <property type="entry name" value="NADPH-DEPENDENT FERRIC-CHELATE REDUCTASE"/>
    <property type="match status" value="1"/>
</dbReference>
<dbReference type="Pfam" id="PF04954">
    <property type="entry name" value="SIP"/>
    <property type="match status" value="1"/>
</dbReference>
<dbReference type="EMBL" id="JBHSML010000002">
    <property type="protein sequence ID" value="MFC5515018.1"/>
    <property type="molecule type" value="Genomic_DNA"/>
</dbReference>
<organism evidence="3 4">
    <name type="scientific">Kaistia terrae</name>
    <dbReference type="NCBI Taxonomy" id="537017"/>
    <lineage>
        <taxon>Bacteria</taxon>
        <taxon>Pseudomonadati</taxon>
        <taxon>Pseudomonadota</taxon>
        <taxon>Alphaproteobacteria</taxon>
        <taxon>Hyphomicrobiales</taxon>
        <taxon>Kaistiaceae</taxon>
        <taxon>Kaistia</taxon>
    </lineage>
</organism>
<dbReference type="PROSITE" id="PS51384">
    <property type="entry name" value="FAD_FR"/>
    <property type="match status" value="1"/>
</dbReference>
<reference evidence="4" key="1">
    <citation type="journal article" date="2019" name="Int. J. Syst. Evol. Microbiol.">
        <title>The Global Catalogue of Microorganisms (GCM) 10K type strain sequencing project: providing services to taxonomists for standard genome sequencing and annotation.</title>
        <authorList>
            <consortium name="The Broad Institute Genomics Platform"/>
            <consortium name="The Broad Institute Genome Sequencing Center for Infectious Disease"/>
            <person name="Wu L."/>
            <person name="Ma J."/>
        </authorList>
    </citation>
    <scope>NUCLEOTIDE SEQUENCE [LARGE SCALE GENOMIC DNA]</scope>
    <source>
        <strain evidence="4">KACC 12633</strain>
    </source>
</reference>
<dbReference type="Pfam" id="PF08021">
    <property type="entry name" value="FAD_binding_9"/>
    <property type="match status" value="1"/>
</dbReference>
<evidence type="ECO:0000313" key="4">
    <source>
        <dbReference type="Proteomes" id="UP001596150"/>
    </source>
</evidence>